<name>A0A0L6W012_9FIRM</name>
<keyword evidence="7 10" id="KW-0460">Magnesium</keyword>
<gene>
    <name evidence="7" type="primary">panB</name>
    <name evidence="11" type="ORF">Tfer_2484</name>
</gene>
<dbReference type="GO" id="GO:0032259">
    <property type="term" value="P:methylation"/>
    <property type="evidence" value="ECO:0007669"/>
    <property type="project" value="UniProtKB-KW"/>
</dbReference>
<organism evidence="11 12">
    <name type="scientific">Thermincola ferriacetica</name>
    <dbReference type="NCBI Taxonomy" id="281456"/>
    <lineage>
        <taxon>Bacteria</taxon>
        <taxon>Bacillati</taxon>
        <taxon>Bacillota</taxon>
        <taxon>Clostridia</taxon>
        <taxon>Eubacteriales</taxon>
        <taxon>Thermincolaceae</taxon>
        <taxon>Thermincola</taxon>
    </lineage>
</organism>
<evidence type="ECO:0000256" key="2">
    <source>
        <dbReference type="ARBA" id="ARBA00008676"/>
    </source>
</evidence>
<comment type="similarity">
    <text evidence="2 7">Belongs to the PanB family.</text>
</comment>
<dbReference type="InterPro" id="IPR003700">
    <property type="entry name" value="Pantoate_hydroxy_MeTrfase"/>
</dbReference>
<comment type="cofactor">
    <cofactor evidence="7 10">
        <name>Mg(2+)</name>
        <dbReference type="ChEBI" id="CHEBI:18420"/>
    </cofactor>
    <text evidence="7 10">Binds 1 Mg(2+) ion per subunit.</text>
</comment>
<dbReference type="GO" id="GO:0003864">
    <property type="term" value="F:3-methyl-2-oxobutanoate hydroxymethyltransferase activity"/>
    <property type="evidence" value="ECO:0007669"/>
    <property type="project" value="UniProtKB-UniRule"/>
</dbReference>
<dbReference type="PATRIC" id="fig|281456.6.peg.2633"/>
<comment type="function">
    <text evidence="6 7">Catalyzes the reversible reaction in which hydroxymethyl group from 5,10-methylenetetrahydrofolate is transferred onto alpha-ketoisovalerate to form ketopantoate.</text>
</comment>
<dbReference type="Pfam" id="PF02548">
    <property type="entry name" value="Pantoate_transf"/>
    <property type="match status" value="1"/>
</dbReference>
<feature type="binding site" evidence="7 9">
    <location>
        <position position="86"/>
    </location>
    <ligand>
        <name>3-methyl-2-oxobutanoate</name>
        <dbReference type="ChEBI" id="CHEBI:11851"/>
    </ligand>
</feature>
<reference evidence="12" key="1">
    <citation type="submission" date="2015-07" db="EMBL/GenBank/DDBJ databases">
        <title>Complete Genome of Thermincola ferriacetica strain Z-0001T.</title>
        <authorList>
            <person name="Lusk B."/>
            <person name="Badalamenti J.P."/>
            <person name="Parameswaran P."/>
            <person name="Bond D.R."/>
            <person name="Torres C.I."/>
        </authorList>
    </citation>
    <scope>NUCLEOTIDE SEQUENCE [LARGE SCALE GENOMIC DNA]</scope>
    <source>
        <strain evidence="12">Z-0001</strain>
    </source>
</reference>
<dbReference type="EMBL" id="LGTE01000020">
    <property type="protein sequence ID" value="KNZ68870.1"/>
    <property type="molecule type" value="Genomic_DNA"/>
</dbReference>
<evidence type="ECO:0000256" key="3">
    <source>
        <dbReference type="ARBA" id="ARBA00011424"/>
    </source>
</evidence>
<protein>
    <recommendedName>
        <fullName evidence="7">3-methyl-2-oxobutanoate hydroxymethyltransferase</fullName>
        <ecNumber evidence="7">2.1.2.11</ecNumber>
    </recommendedName>
    <alternativeName>
        <fullName evidence="7">Ketopantoate hydroxymethyltransferase</fullName>
        <shortName evidence="7">KPHMT</shortName>
    </alternativeName>
</protein>
<dbReference type="GO" id="GO:0005737">
    <property type="term" value="C:cytoplasm"/>
    <property type="evidence" value="ECO:0007669"/>
    <property type="project" value="UniProtKB-SubCell"/>
</dbReference>
<dbReference type="CDD" id="cd06557">
    <property type="entry name" value="KPHMT-like"/>
    <property type="match status" value="1"/>
</dbReference>
<dbReference type="PIRSF" id="PIRSF000388">
    <property type="entry name" value="Pantoate_hydroxy_MeTrfase"/>
    <property type="match status" value="1"/>
</dbReference>
<comment type="pathway">
    <text evidence="1 7">Cofactor biosynthesis; (R)-pantothenate biosynthesis; (R)-pantoate from 3-methyl-2-oxobutanoate: step 1/2.</text>
</comment>
<sequence length="278" mass="29691">MSGKKVTTLTLKQKKQKGEKITMLTAYDYSAAKIFDEVGIDVLLVGDSLGMVVLGYESTLPVTMEDMLHHVKAVSRGTTNAMVVADMPFMSYHVSVGESVRNAGRFLQEAGANAVKLEGGREVADTVKAIIAAGIPVMGHLGLTPQSINQLGGYRVQGKDEAAARAIINNALALQDAGVFAIVLECVPAPLAKMVTERLDIPTIGIGAGKDCDGQVLVSHDILGLYSDFVPKMAKQYASLKPIIVDAVARYKKEVETGVFPAEEHSFQMAAEELNKLS</sequence>
<comment type="caution">
    <text evidence="11">The sequence shown here is derived from an EMBL/GenBank/DDBJ whole genome shotgun (WGS) entry which is preliminary data.</text>
</comment>
<dbReference type="GO" id="GO:0008168">
    <property type="term" value="F:methyltransferase activity"/>
    <property type="evidence" value="ECO:0007669"/>
    <property type="project" value="UniProtKB-KW"/>
</dbReference>
<feature type="binding site" evidence="7 10">
    <location>
        <position position="86"/>
    </location>
    <ligand>
        <name>Mg(2+)</name>
        <dbReference type="ChEBI" id="CHEBI:18420"/>
    </ligand>
</feature>
<dbReference type="SUPFAM" id="SSF51621">
    <property type="entry name" value="Phosphoenolpyruvate/pyruvate domain"/>
    <property type="match status" value="1"/>
</dbReference>
<comment type="catalytic activity">
    <reaction evidence="7">
        <text>(6R)-5,10-methylene-5,6,7,8-tetrahydrofolate + 3-methyl-2-oxobutanoate + H2O = 2-dehydropantoate + (6S)-5,6,7,8-tetrahydrofolate</text>
        <dbReference type="Rhea" id="RHEA:11824"/>
        <dbReference type="ChEBI" id="CHEBI:11561"/>
        <dbReference type="ChEBI" id="CHEBI:11851"/>
        <dbReference type="ChEBI" id="CHEBI:15377"/>
        <dbReference type="ChEBI" id="CHEBI:15636"/>
        <dbReference type="ChEBI" id="CHEBI:57453"/>
        <dbReference type="EC" id="2.1.2.11"/>
    </reaction>
</comment>
<accession>A0A0L6W012</accession>
<feature type="binding site" evidence="7 9">
    <location>
        <begin position="47"/>
        <end position="48"/>
    </location>
    <ligand>
        <name>3-methyl-2-oxobutanoate</name>
        <dbReference type="ChEBI" id="CHEBI:11851"/>
    </ligand>
</feature>
<evidence type="ECO:0000256" key="5">
    <source>
        <dbReference type="ARBA" id="ARBA00022679"/>
    </source>
</evidence>
<evidence type="ECO:0000313" key="12">
    <source>
        <dbReference type="Proteomes" id="UP000037175"/>
    </source>
</evidence>
<keyword evidence="11" id="KW-0489">Methyltransferase</keyword>
<dbReference type="NCBIfam" id="NF001452">
    <property type="entry name" value="PRK00311.1"/>
    <property type="match status" value="1"/>
</dbReference>
<keyword evidence="7" id="KW-0963">Cytoplasm</keyword>
<dbReference type="Gene3D" id="3.20.20.60">
    <property type="entry name" value="Phosphoenolpyruvate-binding domains"/>
    <property type="match status" value="1"/>
</dbReference>
<dbReference type="InterPro" id="IPR015813">
    <property type="entry name" value="Pyrv/PenolPyrv_kinase-like_dom"/>
</dbReference>
<proteinExistence type="inferred from homology"/>
<evidence type="ECO:0000256" key="6">
    <source>
        <dbReference type="ARBA" id="ARBA00056497"/>
    </source>
</evidence>
<keyword evidence="4 7" id="KW-0566">Pantothenate biosynthesis</keyword>
<dbReference type="HAMAP" id="MF_00156">
    <property type="entry name" value="PanB"/>
    <property type="match status" value="1"/>
</dbReference>
<dbReference type="GO" id="GO:0000287">
    <property type="term" value="F:magnesium ion binding"/>
    <property type="evidence" value="ECO:0007669"/>
    <property type="project" value="TreeGrafter"/>
</dbReference>
<comment type="subcellular location">
    <subcellularLocation>
        <location evidence="7">Cytoplasm</location>
    </subcellularLocation>
</comment>
<dbReference type="FunFam" id="3.20.20.60:FF:000003">
    <property type="entry name" value="3-methyl-2-oxobutanoate hydroxymethyltransferase"/>
    <property type="match status" value="1"/>
</dbReference>
<dbReference type="NCBIfam" id="TIGR00222">
    <property type="entry name" value="panB"/>
    <property type="match status" value="1"/>
</dbReference>
<evidence type="ECO:0000256" key="7">
    <source>
        <dbReference type="HAMAP-Rule" id="MF_00156"/>
    </source>
</evidence>
<feature type="binding site" evidence="7 10">
    <location>
        <position position="47"/>
    </location>
    <ligand>
        <name>Mg(2+)</name>
        <dbReference type="ChEBI" id="CHEBI:18420"/>
    </ligand>
</feature>
<feature type="binding site" evidence="7 10">
    <location>
        <position position="118"/>
    </location>
    <ligand>
        <name>Mg(2+)</name>
        <dbReference type="ChEBI" id="CHEBI:18420"/>
    </ligand>
</feature>
<evidence type="ECO:0000313" key="11">
    <source>
        <dbReference type="EMBL" id="KNZ68870.1"/>
    </source>
</evidence>
<keyword evidence="12" id="KW-1185">Reference proteome</keyword>
<dbReference type="PANTHER" id="PTHR20881:SF0">
    <property type="entry name" value="3-METHYL-2-OXOBUTANOATE HYDROXYMETHYLTRANSFERASE"/>
    <property type="match status" value="1"/>
</dbReference>
<evidence type="ECO:0000256" key="4">
    <source>
        <dbReference type="ARBA" id="ARBA00022655"/>
    </source>
</evidence>
<dbReference type="RefSeq" id="WP_052218596.1">
    <property type="nucleotide sequence ID" value="NZ_LGTE01000020.1"/>
</dbReference>
<dbReference type="AlphaFoldDB" id="A0A0L6W012"/>
<evidence type="ECO:0000256" key="8">
    <source>
        <dbReference type="PIRSR" id="PIRSR000388-1"/>
    </source>
</evidence>
<dbReference type="PANTHER" id="PTHR20881">
    <property type="entry name" value="3-METHYL-2-OXOBUTANOATE HYDROXYMETHYLTRANSFERASE"/>
    <property type="match status" value="1"/>
</dbReference>
<dbReference type="Proteomes" id="UP000037175">
    <property type="component" value="Unassembled WGS sequence"/>
</dbReference>
<dbReference type="UniPathway" id="UPA00028">
    <property type="reaction ID" value="UER00003"/>
</dbReference>
<dbReference type="EC" id="2.1.2.11" evidence="7"/>
<dbReference type="InterPro" id="IPR040442">
    <property type="entry name" value="Pyrv_kinase-like_dom_sf"/>
</dbReference>
<dbReference type="GO" id="GO:0015940">
    <property type="term" value="P:pantothenate biosynthetic process"/>
    <property type="evidence" value="ECO:0007669"/>
    <property type="project" value="UniProtKB-UniRule"/>
</dbReference>
<feature type="binding site" evidence="7 9">
    <location>
        <position position="116"/>
    </location>
    <ligand>
        <name>3-methyl-2-oxobutanoate</name>
        <dbReference type="ChEBI" id="CHEBI:11851"/>
    </ligand>
</feature>
<keyword evidence="5 7" id="KW-0808">Transferase</keyword>
<keyword evidence="7 10" id="KW-0479">Metal-binding</keyword>
<evidence type="ECO:0000256" key="10">
    <source>
        <dbReference type="PIRSR" id="PIRSR000388-3"/>
    </source>
</evidence>
<comment type="subunit">
    <text evidence="3 7">Homodecamer; pentamer of dimers.</text>
</comment>
<evidence type="ECO:0000256" key="1">
    <source>
        <dbReference type="ARBA" id="ARBA00005033"/>
    </source>
</evidence>
<evidence type="ECO:0000256" key="9">
    <source>
        <dbReference type="PIRSR" id="PIRSR000388-2"/>
    </source>
</evidence>
<feature type="active site" description="Proton acceptor" evidence="7 8">
    <location>
        <position position="185"/>
    </location>
</feature>